<comment type="subcellular location">
    <subcellularLocation>
        <location evidence="1">Cell membrane</location>
        <topology evidence="1">Multi-pass membrane protein</topology>
    </subcellularLocation>
</comment>
<feature type="transmembrane region" description="Helical" evidence="10">
    <location>
        <begin position="128"/>
        <end position="153"/>
    </location>
</feature>
<gene>
    <name evidence="11" type="primary">dip2</name>
    <name evidence="11" type="ordered locus">VNG_0720G</name>
</gene>
<dbReference type="OrthoDB" id="214119at2157"/>
<dbReference type="EMBL" id="AE004437">
    <property type="protein sequence ID" value="AAG19201.1"/>
    <property type="molecule type" value="Genomic_DNA"/>
</dbReference>
<evidence type="ECO:0000256" key="9">
    <source>
        <dbReference type="ARBA" id="ARBA00031636"/>
    </source>
</evidence>
<dbReference type="HOGENOM" id="CLU_012893_5_3_2"/>
<dbReference type="PANTHER" id="PTHR43298">
    <property type="entry name" value="MULTIDRUG RESISTANCE PROTEIN NORM-RELATED"/>
    <property type="match status" value="1"/>
</dbReference>
<proteinExistence type="predicted"/>
<dbReference type="PIR" id="E84229">
    <property type="entry name" value="E84229"/>
</dbReference>
<protein>
    <recommendedName>
        <fullName evidence="9">Multidrug-efflux transporter</fullName>
    </recommendedName>
</protein>
<evidence type="ECO:0000256" key="6">
    <source>
        <dbReference type="ARBA" id="ARBA00022989"/>
    </source>
</evidence>
<dbReference type="PaxDb" id="64091-VNG_0720G"/>
<dbReference type="InterPro" id="IPR002528">
    <property type="entry name" value="MATE_fam"/>
</dbReference>
<evidence type="ECO:0000256" key="5">
    <source>
        <dbReference type="ARBA" id="ARBA00022692"/>
    </source>
</evidence>
<keyword evidence="6 10" id="KW-1133">Transmembrane helix</keyword>
<feature type="transmembrane region" description="Helical" evidence="10">
    <location>
        <begin position="292"/>
        <end position="312"/>
    </location>
</feature>
<feature type="transmembrane region" description="Helical" evidence="10">
    <location>
        <begin position="63"/>
        <end position="82"/>
    </location>
</feature>
<dbReference type="KEGG" id="hal:VNG_0720G"/>
<accession>Q9HRF7</accession>
<dbReference type="GO" id="GO:0035350">
    <property type="term" value="P:FAD transmembrane transport"/>
    <property type="evidence" value="ECO:0000318"/>
    <property type="project" value="GO_Central"/>
</dbReference>
<evidence type="ECO:0000256" key="3">
    <source>
        <dbReference type="ARBA" id="ARBA00022449"/>
    </source>
</evidence>
<feature type="transmembrane region" description="Helical" evidence="10">
    <location>
        <begin position="165"/>
        <end position="182"/>
    </location>
</feature>
<dbReference type="CDD" id="cd13137">
    <property type="entry name" value="MATE_NorM_like"/>
    <property type="match status" value="1"/>
</dbReference>
<evidence type="ECO:0000256" key="4">
    <source>
        <dbReference type="ARBA" id="ARBA00022475"/>
    </source>
</evidence>
<feature type="transmembrane region" description="Helical" evidence="10">
    <location>
        <begin position="425"/>
        <end position="443"/>
    </location>
</feature>
<evidence type="ECO:0000256" key="7">
    <source>
        <dbReference type="ARBA" id="ARBA00023065"/>
    </source>
</evidence>
<feature type="transmembrane region" description="Helical" evidence="10">
    <location>
        <begin position="449"/>
        <end position="469"/>
    </location>
</feature>
<feature type="transmembrane region" description="Helical" evidence="10">
    <location>
        <begin position="20"/>
        <end position="42"/>
    </location>
</feature>
<name>Q9HRF7_HALSA</name>
<evidence type="ECO:0000313" key="12">
    <source>
        <dbReference type="Proteomes" id="UP000000554"/>
    </source>
</evidence>
<keyword evidence="2" id="KW-0813">Transport</keyword>
<organism evidence="11 12">
    <name type="scientific">Halobacterium salinarum (strain ATCC 700922 / JCM 11081 / NRC-1)</name>
    <name type="common">Halobacterium halobium</name>
    <dbReference type="NCBI Taxonomy" id="64091"/>
    <lineage>
        <taxon>Archaea</taxon>
        <taxon>Methanobacteriati</taxon>
        <taxon>Methanobacteriota</taxon>
        <taxon>Stenosarchaea group</taxon>
        <taxon>Halobacteria</taxon>
        <taxon>Halobacteriales</taxon>
        <taxon>Halobacteriaceae</taxon>
        <taxon>Halobacterium</taxon>
        <taxon>Halobacterium salinarum NRC-34001</taxon>
    </lineage>
</organism>
<evidence type="ECO:0000313" key="11">
    <source>
        <dbReference type="EMBL" id="AAG19201.1"/>
    </source>
</evidence>
<dbReference type="NCBIfam" id="TIGR00797">
    <property type="entry name" value="matE"/>
    <property type="match status" value="1"/>
</dbReference>
<dbReference type="GO" id="GO:0042910">
    <property type="term" value="F:xenobiotic transmembrane transporter activity"/>
    <property type="evidence" value="ECO:0007669"/>
    <property type="project" value="InterPro"/>
</dbReference>
<evidence type="ECO:0000256" key="1">
    <source>
        <dbReference type="ARBA" id="ARBA00004651"/>
    </source>
</evidence>
<keyword evidence="4" id="KW-1003">Cell membrane</keyword>
<keyword evidence="5 10" id="KW-0812">Transmembrane</keyword>
<reference evidence="11 12" key="1">
    <citation type="journal article" date="2000" name="Proc. Natl. Acad. Sci. U.S.A.">
        <title>Genome sequence of Halobacterium species NRC-1.</title>
        <authorList>
            <person name="Ng W.V."/>
            <person name="Kennedy S.P."/>
            <person name="Mahairas G.G."/>
            <person name="Berquist B."/>
            <person name="Pan M."/>
            <person name="Shukla H.D."/>
            <person name="Lasky S.R."/>
            <person name="Baliga N.S."/>
            <person name="Thorsson V."/>
            <person name="Sbrogna J."/>
            <person name="Swartzell S."/>
            <person name="Weir D."/>
            <person name="Hall J."/>
            <person name="Dahl T.A."/>
            <person name="Welti R."/>
            <person name="Goo Y.A."/>
            <person name="Leithauser B."/>
            <person name="Keller K."/>
            <person name="Cruz R."/>
            <person name="Danson M.J."/>
            <person name="Hough D.W."/>
            <person name="Maddocks D.G."/>
            <person name="Jablonski P.E."/>
            <person name="Krebs M.P."/>
            <person name="Angevine C.M."/>
            <person name="Dale H."/>
            <person name="Isenbarger T.A."/>
            <person name="Peck R.F."/>
            <person name="Pohlschroder M."/>
            <person name="Spudich J.L."/>
            <person name="Jung K.W."/>
            <person name="Alam M."/>
            <person name="Freitas T."/>
            <person name="Hou S."/>
            <person name="Daniels C.J."/>
            <person name="Dennis P.P."/>
            <person name="Omer A.D."/>
            <person name="Ebhardt H."/>
            <person name="Lowe T.M."/>
            <person name="Liang P."/>
            <person name="Riley M."/>
            <person name="Hood L."/>
            <person name="DasSarma S."/>
        </authorList>
    </citation>
    <scope>NUCLEOTIDE SEQUENCE [LARGE SCALE GENOMIC DNA]</scope>
    <source>
        <strain evidence="12">ATCC 700922 / JCM 11081 / NRC-1</strain>
    </source>
</reference>
<dbReference type="InParanoid" id="Q9HRF7"/>
<keyword evidence="7" id="KW-0406">Ion transport</keyword>
<dbReference type="GO" id="GO:0005886">
    <property type="term" value="C:plasma membrane"/>
    <property type="evidence" value="ECO:0000318"/>
    <property type="project" value="GO_Central"/>
</dbReference>
<dbReference type="GO" id="GO:0015297">
    <property type="term" value="F:antiporter activity"/>
    <property type="evidence" value="ECO:0007669"/>
    <property type="project" value="UniProtKB-KW"/>
</dbReference>
<dbReference type="Proteomes" id="UP000000554">
    <property type="component" value="Chromosome"/>
</dbReference>
<sequence length="489" mass="50620">MQTFFSGASRAPVSMVPNPFSWLLRAVGVAIARLGLISESRARRTAELAWPRILTGIGRMSKSAADVAMVGAALGSAAITGVGYAGPFWGAAFSIGGGLAAGTIALVSQRFSADEIADAGQALRSSAALTVAATLPIAVLFYSHPAALIGLLTDRQAEIAFGADYLRVVAFGVPFAGLNLIGSRALIGADDAYTAMVLRGGGALANIGLNGVFIFGLGWGVVGAGLGTVLSNVVVTTAFVVGLSRGRLPAVGAFPMTVSVRGAYWVRDDCWDIVTIGLPVVGRNSVWTLARFPLLAFMSLFGQPVAAAYIIVRRVFGIMNTPGWGFGLAASSLVGQELGQGRESTAAAYGREITLYSVVMYVMFAGVVCAFAGQIVGVFVDSASDPSVPIAVTMVYVAAAAVIPQGIGATVAGALDATGDTRWPFYSRAVGMLGALPLVYLGATTPLGLYGIYLSLFSETCVPAVVNYLRFRSGKWKAISREYRPDAAD</sequence>
<dbReference type="InterPro" id="IPR050222">
    <property type="entry name" value="MATE_MdtK"/>
</dbReference>
<feature type="transmembrane region" description="Helical" evidence="10">
    <location>
        <begin position="203"/>
        <end position="222"/>
    </location>
</feature>
<evidence type="ECO:0000256" key="2">
    <source>
        <dbReference type="ARBA" id="ARBA00022448"/>
    </source>
</evidence>
<dbReference type="PhylomeDB" id="Q9HRF7"/>
<keyword evidence="12" id="KW-1185">Reference proteome</keyword>
<evidence type="ECO:0000256" key="8">
    <source>
        <dbReference type="ARBA" id="ARBA00023136"/>
    </source>
</evidence>
<keyword evidence="8 10" id="KW-0472">Membrane</keyword>
<dbReference type="GO" id="GO:0006811">
    <property type="term" value="P:monoatomic ion transport"/>
    <property type="evidence" value="ECO:0007669"/>
    <property type="project" value="UniProtKB-KW"/>
</dbReference>
<dbReference type="AlphaFoldDB" id="Q9HRF7"/>
<dbReference type="Pfam" id="PF01554">
    <property type="entry name" value="MatE"/>
    <property type="match status" value="2"/>
</dbReference>
<feature type="transmembrane region" description="Helical" evidence="10">
    <location>
        <begin position="392"/>
        <end position="413"/>
    </location>
</feature>
<dbReference type="InterPro" id="IPR048279">
    <property type="entry name" value="MdtK-like"/>
</dbReference>
<keyword evidence="3" id="KW-0050">Antiport</keyword>
<dbReference type="GO" id="GO:0044610">
    <property type="term" value="F:FMN transmembrane transporter activity"/>
    <property type="evidence" value="ECO:0000318"/>
    <property type="project" value="GO_Central"/>
</dbReference>
<dbReference type="PIRSF" id="PIRSF006603">
    <property type="entry name" value="DinF"/>
    <property type="match status" value="1"/>
</dbReference>
<dbReference type="PATRIC" id="fig|64091.14.peg.549"/>
<dbReference type="PANTHER" id="PTHR43298:SF2">
    <property type="entry name" value="FMN_FAD EXPORTER YEEO-RELATED"/>
    <property type="match status" value="1"/>
</dbReference>
<dbReference type="STRING" id="64091.VNG_0720G"/>
<evidence type="ECO:0000256" key="10">
    <source>
        <dbReference type="SAM" id="Phobius"/>
    </source>
</evidence>
<feature type="transmembrane region" description="Helical" evidence="10">
    <location>
        <begin position="358"/>
        <end position="380"/>
    </location>
</feature>